<keyword evidence="1" id="KW-1133">Transmembrane helix</keyword>
<keyword evidence="1" id="KW-0812">Transmembrane</keyword>
<organism evidence="2 3">
    <name type="scientific">Coemansia biformis</name>
    <dbReference type="NCBI Taxonomy" id="1286918"/>
    <lineage>
        <taxon>Eukaryota</taxon>
        <taxon>Fungi</taxon>
        <taxon>Fungi incertae sedis</taxon>
        <taxon>Zoopagomycota</taxon>
        <taxon>Kickxellomycotina</taxon>
        <taxon>Kickxellomycetes</taxon>
        <taxon>Kickxellales</taxon>
        <taxon>Kickxellaceae</taxon>
        <taxon>Coemansia</taxon>
    </lineage>
</organism>
<evidence type="ECO:0000313" key="3">
    <source>
        <dbReference type="Proteomes" id="UP001143981"/>
    </source>
</evidence>
<accession>A0A9W7Y293</accession>
<dbReference type="EMBL" id="JANBOI010002257">
    <property type="protein sequence ID" value="KAJ1723232.1"/>
    <property type="molecule type" value="Genomic_DNA"/>
</dbReference>
<evidence type="ECO:0000256" key="1">
    <source>
        <dbReference type="SAM" id="Phobius"/>
    </source>
</evidence>
<dbReference type="Proteomes" id="UP001143981">
    <property type="component" value="Unassembled WGS sequence"/>
</dbReference>
<feature type="non-terminal residue" evidence="2">
    <location>
        <position position="77"/>
    </location>
</feature>
<proteinExistence type="predicted"/>
<protein>
    <submittedName>
        <fullName evidence="2">Uncharacterized protein</fullName>
    </submittedName>
</protein>
<dbReference type="AlphaFoldDB" id="A0A9W7Y293"/>
<comment type="caution">
    <text evidence="2">The sequence shown here is derived from an EMBL/GenBank/DDBJ whole genome shotgun (WGS) entry which is preliminary data.</text>
</comment>
<evidence type="ECO:0000313" key="2">
    <source>
        <dbReference type="EMBL" id="KAJ1723232.1"/>
    </source>
</evidence>
<feature type="transmembrane region" description="Helical" evidence="1">
    <location>
        <begin position="46"/>
        <end position="68"/>
    </location>
</feature>
<sequence>MGSWHRLTRLRKIALCVAFVLAVGALVADASVLGYLNKNLLSTGKVHAAAGWMMFVAVVSLLVLPLLLTRSEWIQRR</sequence>
<keyword evidence="3" id="KW-1185">Reference proteome</keyword>
<gene>
    <name evidence="2" type="ORF">LPJ61_005847</name>
</gene>
<keyword evidence="1" id="KW-0472">Membrane</keyword>
<name>A0A9W7Y293_9FUNG</name>
<reference evidence="2" key="1">
    <citation type="submission" date="2022-07" db="EMBL/GenBank/DDBJ databases">
        <title>Phylogenomic reconstructions and comparative analyses of Kickxellomycotina fungi.</title>
        <authorList>
            <person name="Reynolds N.K."/>
            <person name="Stajich J.E."/>
            <person name="Barry K."/>
            <person name="Grigoriev I.V."/>
            <person name="Crous P."/>
            <person name="Smith M.E."/>
        </authorList>
    </citation>
    <scope>NUCLEOTIDE SEQUENCE</scope>
    <source>
        <strain evidence="2">BCRC 34381</strain>
    </source>
</reference>